<gene>
    <name evidence="1" type="primary">g6399</name>
    <name evidence="1" type="ORF">VP750_LOCUS5483</name>
</gene>
<keyword evidence="2" id="KW-1185">Reference proteome</keyword>
<evidence type="ECO:0000313" key="1">
    <source>
        <dbReference type="EMBL" id="CAL5223824.1"/>
    </source>
</evidence>
<accession>A0ABP1FV99</accession>
<comment type="caution">
    <text evidence="1">The sequence shown here is derived from an EMBL/GenBank/DDBJ whole genome shotgun (WGS) entry which is preliminary data.</text>
</comment>
<evidence type="ECO:0000313" key="2">
    <source>
        <dbReference type="Proteomes" id="UP001497392"/>
    </source>
</evidence>
<name>A0ABP1FV99_9CHLO</name>
<proteinExistence type="predicted"/>
<protein>
    <submittedName>
        <fullName evidence="1">G6399 protein</fullName>
    </submittedName>
</protein>
<sequence length="382" mass="42056">MQLSRLLLDIPKYNVLSEHGRRYQLFNGMKWVARRLGPGTLSLEIEAPQVMSTLDILQRSGLKAALSSKACNLRCFSFAPLGTCSFNPKKASPSDSRWATFAAFNNFQGCLLEQALRLEAFRVLHHGPRPGASAMRLQHLKHVEMNAEGFGIARSAGQVLPNLETLYLHGADNTYKNVGALGCERLRQMVLEGKYVIPPLHEHSCQVGSHANGFAPRFHKSDALEAEPETLGADDLPPFLAEVGHFTDVETLAVTWPLDWDAKTSLQPIKSFTFAKVDSLLLRCMPLHAPALRNLKALLLVVEAGMHCYIPGGLLQLEEMVLLGRGAVQVSFEDPLTMFSAVKTFYIFGQPLTTNLHGNDMHQVSCVLAKRGLSISTVSANK</sequence>
<organism evidence="1 2">
    <name type="scientific">Coccomyxa viridis</name>
    <dbReference type="NCBI Taxonomy" id="1274662"/>
    <lineage>
        <taxon>Eukaryota</taxon>
        <taxon>Viridiplantae</taxon>
        <taxon>Chlorophyta</taxon>
        <taxon>core chlorophytes</taxon>
        <taxon>Trebouxiophyceae</taxon>
        <taxon>Trebouxiophyceae incertae sedis</taxon>
        <taxon>Coccomyxaceae</taxon>
        <taxon>Coccomyxa</taxon>
    </lineage>
</organism>
<dbReference type="EMBL" id="CAXHTA020000009">
    <property type="protein sequence ID" value="CAL5223824.1"/>
    <property type="molecule type" value="Genomic_DNA"/>
</dbReference>
<dbReference type="Proteomes" id="UP001497392">
    <property type="component" value="Unassembled WGS sequence"/>
</dbReference>
<reference evidence="1 2" key="1">
    <citation type="submission" date="2024-06" db="EMBL/GenBank/DDBJ databases">
        <authorList>
            <person name="Kraege A."/>
            <person name="Thomma B."/>
        </authorList>
    </citation>
    <scope>NUCLEOTIDE SEQUENCE [LARGE SCALE GENOMIC DNA]</scope>
</reference>